<dbReference type="InterPro" id="IPR001126">
    <property type="entry name" value="UmuC"/>
</dbReference>
<dbReference type="Proteomes" id="UP000192276">
    <property type="component" value="Unassembled WGS sequence"/>
</dbReference>
<dbReference type="Pfam" id="PF00817">
    <property type="entry name" value="IMS"/>
    <property type="match status" value="1"/>
</dbReference>
<dbReference type="CDD" id="cd03468">
    <property type="entry name" value="PolY_like"/>
    <property type="match status" value="1"/>
</dbReference>
<evidence type="ECO:0000313" key="5">
    <source>
        <dbReference type="Proteomes" id="UP000192276"/>
    </source>
</evidence>
<gene>
    <name evidence="4" type="ORF">A4R26_25395</name>
</gene>
<dbReference type="STRING" id="550983.A4R26_25395"/>
<dbReference type="InterPro" id="IPR017961">
    <property type="entry name" value="DNA_pol_Y-fam_little_finger"/>
</dbReference>
<protein>
    <submittedName>
        <fullName evidence="4">Nucleotidyltransferase</fullName>
    </submittedName>
</protein>
<feature type="domain" description="UmuC" evidence="3">
    <location>
        <begin position="21"/>
        <end position="73"/>
    </location>
</feature>
<keyword evidence="5" id="KW-1185">Reference proteome</keyword>
<dbReference type="InterPro" id="IPR043502">
    <property type="entry name" value="DNA/RNA_pol_sf"/>
</dbReference>
<keyword evidence="4" id="KW-0808">Transferase</keyword>
<name>A0A1V9FEJ7_9BACT</name>
<comment type="similarity">
    <text evidence="1">Belongs to the DNA polymerase type-Y family.</text>
</comment>
<dbReference type="RefSeq" id="WP_081168152.1">
    <property type="nucleotide sequence ID" value="NZ_LWBP01000196.1"/>
</dbReference>
<dbReference type="Gene3D" id="3.30.70.270">
    <property type="match status" value="1"/>
</dbReference>
<evidence type="ECO:0000256" key="2">
    <source>
        <dbReference type="ARBA" id="ARBA00022763"/>
    </source>
</evidence>
<dbReference type="SUPFAM" id="SSF56672">
    <property type="entry name" value="DNA/RNA polymerases"/>
    <property type="match status" value="1"/>
</dbReference>
<proteinExistence type="inferred from homology"/>
<dbReference type="AlphaFoldDB" id="A0A1V9FEJ7"/>
<organism evidence="4 5">
    <name type="scientific">Niastella populi</name>
    <dbReference type="NCBI Taxonomy" id="550983"/>
    <lineage>
        <taxon>Bacteria</taxon>
        <taxon>Pseudomonadati</taxon>
        <taxon>Bacteroidota</taxon>
        <taxon>Chitinophagia</taxon>
        <taxon>Chitinophagales</taxon>
        <taxon>Chitinophagaceae</taxon>
        <taxon>Niastella</taxon>
    </lineage>
</organism>
<dbReference type="InterPro" id="IPR043128">
    <property type="entry name" value="Rev_trsase/Diguanyl_cyclase"/>
</dbReference>
<dbReference type="EMBL" id="LWBP01000196">
    <property type="protein sequence ID" value="OQP56785.1"/>
    <property type="molecule type" value="Genomic_DNA"/>
</dbReference>
<dbReference type="Gene3D" id="3.40.1170.60">
    <property type="match status" value="1"/>
</dbReference>
<sequence length="500" mass="57659">MNKRFVSIWFHHLETDWFVQRQPALGQIPFVIATPGHGRLIITAVNRLAEEQGIKKGMVLADARVIIPSLHVVDPIPELSKKLLQKLAEWCIRFTPCVAIDGTDALLFDASGCAHLWGGDVDYLTAIIKRLQERGYQVRVGMADTIGAAWAIARYGKRSPVIEHNKQLNELAELPPASLRIEQELVERLYKLGLHQVSDFISIPRSALRRRFGQAFLLKLDQALGNEPEFMQPVVPVTPYQERLPCLEPIVTLTGIEIALEELLKKLCHRLEKEQKGLRCARLQCHRVDDITIQVEIGTNRPSRNTQHIFKLFENKLSAIEPALGIELFILEALKIEDHGHGQERLWEQQGGLNDTGLSELLDRFTMRFGSKCFHRYLPDEHYWPERSFKQVISLQEQPTTNWRTDHPRPLHLLAAPQAIEVTAPVPDYPPLLFRYKGKLHKIVRADGPERIEQEWWLQQGQHRDYYSVEDEHGQRFWLFRSGHYDAAKTYGWYLHGFFA</sequence>
<dbReference type="GO" id="GO:0016740">
    <property type="term" value="F:transferase activity"/>
    <property type="evidence" value="ECO:0007669"/>
    <property type="project" value="UniProtKB-KW"/>
</dbReference>
<dbReference type="GO" id="GO:0006281">
    <property type="term" value="P:DNA repair"/>
    <property type="evidence" value="ECO:0007669"/>
    <property type="project" value="InterPro"/>
</dbReference>
<comment type="caution">
    <text evidence="4">The sequence shown here is derived from an EMBL/GenBank/DDBJ whole genome shotgun (WGS) entry which is preliminary data.</text>
</comment>
<dbReference type="GO" id="GO:0003684">
    <property type="term" value="F:damaged DNA binding"/>
    <property type="evidence" value="ECO:0007669"/>
    <property type="project" value="InterPro"/>
</dbReference>
<reference evidence="5" key="1">
    <citation type="submission" date="2016-04" db="EMBL/GenBank/DDBJ databases">
        <authorList>
            <person name="Chen L."/>
            <person name="Zhuang W."/>
            <person name="Wang G."/>
        </authorList>
    </citation>
    <scope>NUCLEOTIDE SEQUENCE [LARGE SCALE GENOMIC DNA]</scope>
    <source>
        <strain evidence="5">208</strain>
    </source>
</reference>
<dbReference type="OrthoDB" id="625722at2"/>
<dbReference type="InterPro" id="IPR050356">
    <property type="entry name" value="SulA_CellDiv_inhibitor"/>
</dbReference>
<evidence type="ECO:0000259" key="3">
    <source>
        <dbReference type="PROSITE" id="PS50173"/>
    </source>
</evidence>
<keyword evidence="2" id="KW-0227">DNA damage</keyword>
<dbReference type="PROSITE" id="PS50173">
    <property type="entry name" value="UMUC"/>
    <property type="match status" value="1"/>
</dbReference>
<dbReference type="Pfam" id="PF11799">
    <property type="entry name" value="IMS_C"/>
    <property type="match status" value="1"/>
</dbReference>
<evidence type="ECO:0000256" key="1">
    <source>
        <dbReference type="ARBA" id="ARBA00010945"/>
    </source>
</evidence>
<dbReference type="PANTHER" id="PTHR35369">
    <property type="entry name" value="BLR3025 PROTEIN-RELATED"/>
    <property type="match status" value="1"/>
</dbReference>
<evidence type="ECO:0000313" key="4">
    <source>
        <dbReference type="EMBL" id="OQP56785.1"/>
    </source>
</evidence>
<dbReference type="PANTHER" id="PTHR35369:SF2">
    <property type="entry name" value="BLR3025 PROTEIN"/>
    <property type="match status" value="1"/>
</dbReference>
<accession>A0A1V9FEJ7</accession>